<dbReference type="PROSITE" id="PS50977">
    <property type="entry name" value="HTH_TETR_2"/>
    <property type="match status" value="1"/>
</dbReference>
<evidence type="ECO:0000256" key="1">
    <source>
        <dbReference type="ARBA" id="ARBA00023015"/>
    </source>
</evidence>
<accession>A0A4R8XKS1</accession>
<evidence type="ECO:0000313" key="6">
    <source>
        <dbReference type="EMBL" id="TFC77106.1"/>
    </source>
</evidence>
<dbReference type="AlphaFoldDB" id="A0A4R8XKS1"/>
<dbReference type="PANTHER" id="PTHR30055">
    <property type="entry name" value="HTH-TYPE TRANSCRIPTIONAL REGULATOR RUTR"/>
    <property type="match status" value="1"/>
</dbReference>
<dbReference type="InterPro" id="IPR036271">
    <property type="entry name" value="Tet_transcr_reg_TetR-rel_C_sf"/>
</dbReference>
<dbReference type="EMBL" id="SOGN01000062">
    <property type="protein sequence ID" value="TFC77106.1"/>
    <property type="molecule type" value="Genomic_DNA"/>
</dbReference>
<dbReference type="GO" id="GO:0045892">
    <property type="term" value="P:negative regulation of DNA-templated transcription"/>
    <property type="evidence" value="ECO:0007669"/>
    <property type="project" value="InterPro"/>
</dbReference>
<dbReference type="InterPro" id="IPR001647">
    <property type="entry name" value="HTH_TetR"/>
</dbReference>
<comment type="caution">
    <text evidence="6">The sequence shown here is derived from an EMBL/GenBank/DDBJ whole genome shotgun (WGS) entry which is preliminary data.</text>
</comment>
<evidence type="ECO:0000256" key="4">
    <source>
        <dbReference type="PROSITE-ProRule" id="PRU00335"/>
    </source>
</evidence>
<dbReference type="RefSeq" id="WP_134371044.1">
    <property type="nucleotide sequence ID" value="NZ_SOGN01000062.1"/>
</dbReference>
<reference evidence="6 7" key="1">
    <citation type="submission" date="2019-03" db="EMBL/GenBank/DDBJ databases">
        <title>Genomics of glacier-inhabiting Cryobacterium strains.</title>
        <authorList>
            <person name="Liu Q."/>
            <person name="Xin Y.-H."/>
        </authorList>
    </citation>
    <scope>NUCLEOTIDE SEQUENCE [LARGE SCALE GENOMIC DNA]</scope>
    <source>
        <strain evidence="6 7">TMT2-48-2</strain>
    </source>
</reference>
<evidence type="ECO:0000259" key="5">
    <source>
        <dbReference type="PROSITE" id="PS50977"/>
    </source>
</evidence>
<feature type="domain" description="HTH tetR-type" evidence="5">
    <location>
        <begin position="5"/>
        <end position="65"/>
    </location>
</feature>
<dbReference type="InterPro" id="IPR004111">
    <property type="entry name" value="Repressor_TetR_C"/>
</dbReference>
<keyword evidence="7" id="KW-1185">Reference proteome</keyword>
<dbReference type="Gene3D" id="1.10.357.10">
    <property type="entry name" value="Tetracycline Repressor, domain 2"/>
    <property type="match status" value="1"/>
</dbReference>
<dbReference type="OrthoDB" id="3819648at2"/>
<evidence type="ECO:0000313" key="7">
    <source>
        <dbReference type="Proteomes" id="UP000298433"/>
    </source>
</evidence>
<dbReference type="Proteomes" id="UP000298433">
    <property type="component" value="Unassembled WGS sequence"/>
</dbReference>
<dbReference type="InterPro" id="IPR050109">
    <property type="entry name" value="HTH-type_TetR-like_transc_reg"/>
</dbReference>
<dbReference type="SUPFAM" id="SSF46689">
    <property type="entry name" value="Homeodomain-like"/>
    <property type="match status" value="1"/>
</dbReference>
<keyword evidence="2 4" id="KW-0238">DNA-binding</keyword>
<dbReference type="SUPFAM" id="SSF48498">
    <property type="entry name" value="Tetracyclin repressor-like, C-terminal domain"/>
    <property type="match status" value="1"/>
</dbReference>
<dbReference type="Pfam" id="PF02909">
    <property type="entry name" value="TetR_C_1"/>
    <property type="match status" value="1"/>
</dbReference>
<dbReference type="GO" id="GO:0000976">
    <property type="term" value="F:transcription cis-regulatory region binding"/>
    <property type="evidence" value="ECO:0007669"/>
    <property type="project" value="TreeGrafter"/>
</dbReference>
<keyword evidence="1" id="KW-0805">Transcription regulation</keyword>
<name>A0A4R8XKS1_9MICO</name>
<sequence>MAAQGLTREMLTSAALRIVDDDGLHALSMRRLGSELRVDPMAAYRHIPNKGTLLDEVVEAVMSEIDTDAVDASLPWQDRLRALAVSYLATLMAHPNAAPLIAERSLRGAGSLRVVEKALRIMTDAGAQLGDAIATIDAIGLLAAGIAQASSASVEQAEATAGKPLAGLPPEGFPLLAQAAAAGALSDGLADVFNFAIDAMIAALEAKSPSGHGPRVP</sequence>
<organism evidence="6 7">
    <name type="scientific">Cryobacterium cheniae</name>
    <dbReference type="NCBI Taxonomy" id="1259262"/>
    <lineage>
        <taxon>Bacteria</taxon>
        <taxon>Bacillati</taxon>
        <taxon>Actinomycetota</taxon>
        <taxon>Actinomycetes</taxon>
        <taxon>Micrococcales</taxon>
        <taxon>Microbacteriaceae</taxon>
        <taxon>Cryobacterium</taxon>
    </lineage>
</organism>
<dbReference type="Pfam" id="PF00440">
    <property type="entry name" value="TetR_N"/>
    <property type="match status" value="1"/>
</dbReference>
<dbReference type="PANTHER" id="PTHR30055:SF151">
    <property type="entry name" value="TRANSCRIPTIONAL REGULATORY PROTEIN"/>
    <property type="match status" value="1"/>
</dbReference>
<protein>
    <submittedName>
        <fullName evidence="6">TetR family transcriptional regulator</fullName>
    </submittedName>
</protein>
<gene>
    <name evidence="6" type="ORF">E3T23_13755</name>
</gene>
<proteinExistence type="predicted"/>
<keyword evidence="3" id="KW-0804">Transcription</keyword>
<dbReference type="GO" id="GO:0003700">
    <property type="term" value="F:DNA-binding transcription factor activity"/>
    <property type="evidence" value="ECO:0007669"/>
    <property type="project" value="TreeGrafter"/>
</dbReference>
<evidence type="ECO:0000256" key="3">
    <source>
        <dbReference type="ARBA" id="ARBA00023163"/>
    </source>
</evidence>
<dbReference type="InterPro" id="IPR009057">
    <property type="entry name" value="Homeodomain-like_sf"/>
</dbReference>
<evidence type="ECO:0000256" key="2">
    <source>
        <dbReference type="ARBA" id="ARBA00023125"/>
    </source>
</evidence>
<feature type="DNA-binding region" description="H-T-H motif" evidence="4">
    <location>
        <begin position="28"/>
        <end position="47"/>
    </location>
</feature>